<dbReference type="CDD" id="cd15039">
    <property type="entry name" value="7tmB3_Methuselah-like"/>
    <property type="match status" value="1"/>
</dbReference>
<feature type="transmembrane region" description="Helical" evidence="7">
    <location>
        <begin position="416"/>
        <end position="436"/>
    </location>
</feature>
<dbReference type="SUPFAM" id="SSF90188">
    <property type="entry name" value="Somatomedin B domain"/>
    <property type="match status" value="1"/>
</dbReference>
<keyword evidence="8" id="KW-0732">Signal</keyword>
<evidence type="ECO:0000313" key="10">
    <source>
        <dbReference type="Proteomes" id="UP001152795"/>
    </source>
</evidence>
<dbReference type="PROSITE" id="PS50261">
    <property type="entry name" value="G_PROTEIN_RECEP_F2_4"/>
    <property type="match status" value="1"/>
</dbReference>
<feature type="compositionally biased region" description="Polar residues" evidence="6">
    <location>
        <begin position="648"/>
        <end position="660"/>
    </location>
</feature>
<dbReference type="Gene3D" id="4.10.410.20">
    <property type="match status" value="1"/>
</dbReference>
<evidence type="ECO:0000256" key="4">
    <source>
        <dbReference type="ARBA" id="ARBA00023136"/>
    </source>
</evidence>
<dbReference type="InterPro" id="IPR000832">
    <property type="entry name" value="GPCR_2_secretin-like"/>
</dbReference>
<proteinExistence type="predicted"/>
<gene>
    <name evidence="9" type="ORF">PACLA_8A072693</name>
</gene>
<reference evidence="9" key="1">
    <citation type="submission" date="2020-04" db="EMBL/GenBank/DDBJ databases">
        <authorList>
            <person name="Alioto T."/>
            <person name="Alioto T."/>
            <person name="Gomez Garrido J."/>
        </authorList>
    </citation>
    <scope>NUCLEOTIDE SEQUENCE</scope>
    <source>
        <strain evidence="9">A484AB</strain>
    </source>
</reference>
<evidence type="ECO:0000256" key="8">
    <source>
        <dbReference type="SAM" id="SignalP"/>
    </source>
</evidence>
<dbReference type="InterPro" id="IPR017981">
    <property type="entry name" value="GPCR_2-like_7TM"/>
</dbReference>
<feature type="region of interest" description="Disordered" evidence="6">
    <location>
        <begin position="605"/>
        <end position="660"/>
    </location>
</feature>
<dbReference type="PANTHER" id="PTHR45902">
    <property type="entry name" value="LATROPHILIN RECEPTOR-LIKE PROTEIN A"/>
    <property type="match status" value="1"/>
</dbReference>
<evidence type="ECO:0000256" key="6">
    <source>
        <dbReference type="SAM" id="MobiDB-lite"/>
    </source>
</evidence>
<dbReference type="Pfam" id="PF01033">
    <property type="entry name" value="Somatomedin_B"/>
    <property type="match status" value="1"/>
</dbReference>
<evidence type="ECO:0000256" key="3">
    <source>
        <dbReference type="ARBA" id="ARBA00022989"/>
    </source>
</evidence>
<comment type="caution">
    <text evidence="9">The sequence shown here is derived from an EMBL/GenBank/DDBJ whole genome shotgun (WGS) entry which is preliminary data.</text>
</comment>
<feature type="transmembrane region" description="Helical" evidence="7">
    <location>
        <begin position="383"/>
        <end position="404"/>
    </location>
</feature>
<feature type="compositionally biased region" description="Low complexity" evidence="6">
    <location>
        <begin position="607"/>
        <end position="620"/>
    </location>
</feature>
<keyword evidence="10" id="KW-1185">Reference proteome</keyword>
<evidence type="ECO:0000256" key="2">
    <source>
        <dbReference type="ARBA" id="ARBA00022692"/>
    </source>
</evidence>
<dbReference type="InterPro" id="IPR036024">
    <property type="entry name" value="Somatomedin_B-like_dom_sf"/>
</dbReference>
<evidence type="ECO:0000256" key="7">
    <source>
        <dbReference type="SAM" id="Phobius"/>
    </source>
</evidence>
<feature type="transmembrane region" description="Helical" evidence="7">
    <location>
        <begin position="350"/>
        <end position="371"/>
    </location>
</feature>
<dbReference type="PROSITE" id="PS00524">
    <property type="entry name" value="SMB_1"/>
    <property type="match status" value="1"/>
</dbReference>
<evidence type="ECO:0000256" key="5">
    <source>
        <dbReference type="ARBA" id="ARBA00023157"/>
    </source>
</evidence>
<feature type="chain" id="PRO_5043938469" evidence="8">
    <location>
        <begin position="17"/>
        <end position="660"/>
    </location>
</feature>
<dbReference type="GO" id="GO:0007166">
    <property type="term" value="P:cell surface receptor signaling pathway"/>
    <property type="evidence" value="ECO:0007669"/>
    <property type="project" value="InterPro"/>
</dbReference>
<feature type="signal peptide" evidence="8">
    <location>
        <begin position="1"/>
        <end position="16"/>
    </location>
</feature>
<dbReference type="GO" id="GO:0004930">
    <property type="term" value="F:G protein-coupled receptor activity"/>
    <property type="evidence" value="ECO:0007669"/>
    <property type="project" value="InterPro"/>
</dbReference>
<evidence type="ECO:0000313" key="9">
    <source>
        <dbReference type="EMBL" id="CAB4016834.1"/>
    </source>
</evidence>
<keyword evidence="2 7" id="KW-0812">Transmembrane</keyword>
<feature type="transmembrane region" description="Helical" evidence="7">
    <location>
        <begin position="574"/>
        <end position="594"/>
    </location>
</feature>
<dbReference type="Gene3D" id="1.20.1070.10">
    <property type="entry name" value="Rhodopsin 7-helix transmembrane proteins"/>
    <property type="match status" value="1"/>
</dbReference>
<evidence type="ECO:0000256" key="1">
    <source>
        <dbReference type="ARBA" id="ARBA00004141"/>
    </source>
</evidence>
<organism evidence="9 10">
    <name type="scientific">Paramuricea clavata</name>
    <name type="common">Red gorgonian</name>
    <name type="synonym">Violescent sea-whip</name>
    <dbReference type="NCBI Taxonomy" id="317549"/>
    <lineage>
        <taxon>Eukaryota</taxon>
        <taxon>Metazoa</taxon>
        <taxon>Cnidaria</taxon>
        <taxon>Anthozoa</taxon>
        <taxon>Octocorallia</taxon>
        <taxon>Malacalcyonacea</taxon>
        <taxon>Plexauridae</taxon>
        <taxon>Paramuricea</taxon>
    </lineage>
</organism>
<dbReference type="AlphaFoldDB" id="A0A7D9ESK3"/>
<dbReference type="Pfam" id="PF00002">
    <property type="entry name" value="7tm_2"/>
    <property type="match status" value="1"/>
</dbReference>
<dbReference type="SUPFAM" id="SSF81321">
    <property type="entry name" value="Family A G protein-coupled receptor-like"/>
    <property type="match status" value="1"/>
</dbReference>
<comment type="subcellular location">
    <subcellularLocation>
        <location evidence="1">Membrane</location>
        <topology evidence="1">Multi-pass membrane protein</topology>
    </subcellularLocation>
</comment>
<dbReference type="InterPro" id="IPR053231">
    <property type="entry name" value="GPCR_LN-TM7"/>
</dbReference>
<accession>A0A7D9ESK3</accession>
<keyword evidence="3 7" id="KW-1133">Transmembrane helix</keyword>
<protein>
    <submittedName>
        <fullName evidence="9">Adhesion G- coupled receptor G2-like</fullName>
    </submittedName>
</protein>
<keyword evidence="9" id="KW-0675">Receptor</keyword>
<name>A0A7D9ESK3_PARCT</name>
<dbReference type="SMART" id="SM00201">
    <property type="entry name" value="SO"/>
    <property type="match status" value="1"/>
</dbReference>
<keyword evidence="4 7" id="KW-0472">Membrane</keyword>
<dbReference type="PROSITE" id="PS50958">
    <property type="entry name" value="SMB_2"/>
    <property type="match status" value="1"/>
</dbReference>
<dbReference type="Proteomes" id="UP001152795">
    <property type="component" value="Unassembled WGS sequence"/>
</dbReference>
<feature type="transmembrane region" description="Helical" evidence="7">
    <location>
        <begin position="456"/>
        <end position="475"/>
    </location>
</feature>
<dbReference type="GO" id="GO:0016020">
    <property type="term" value="C:membrane"/>
    <property type="evidence" value="ECO:0007669"/>
    <property type="project" value="UniProtKB-SubCell"/>
</dbReference>
<dbReference type="OrthoDB" id="6410322at2759"/>
<dbReference type="InterPro" id="IPR001212">
    <property type="entry name" value="Somatomedin_B_dom"/>
</dbReference>
<feature type="transmembrane region" description="Helical" evidence="7">
    <location>
        <begin position="549"/>
        <end position="568"/>
    </location>
</feature>
<dbReference type="PANTHER" id="PTHR45902:SF4">
    <property type="entry name" value="G-PROTEIN COUPLED RECEPTORS FAMILY 2 PROFILE 2 DOMAIN-CONTAINING PROTEIN"/>
    <property type="match status" value="1"/>
</dbReference>
<dbReference type="EMBL" id="CACRXK020009276">
    <property type="protein sequence ID" value="CAB4016834.1"/>
    <property type="molecule type" value="Genomic_DNA"/>
</dbReference>
<sequence length="660" mass="73350">MGSVIKFLSLLMVVLANIVNTTEVVKEYDDPASTAYGELRKDYKKFEFAIIKANFGRPPGSGSHFFLKQNEKSCVKRCNETRNATHFCHCDRLCSLYKDCCVDYWPSCNVTTKPFNRSAQELWDCVDAKFRQAKSNRSLAPIAYMMISRCPGTNITANQSSRNCIRPETNRTDISERIPVTGEDGKTYRNAYCAKCHGITNITHWGLMVVCFDPVKNGTNLAYGSAYLWENCTWYVSPGNESTLSASTCGQSTLCESTINTTESLKYNDLVNKCKAYSQLLEVDDALYKNFHCASCNGKSVKKFKKPPENVKNPSLSLFFDYKSLSRGSDDEDAEVTRVGESSDEVIQGYLTMIGLSLSITCLLAVVMTYIRFTTLRTVPGLVLIALSLSLLAYQGLLLASPYVTSGTPGCKAMAVSLHLMILSSFAWMTVMSYDVCKTFSRKGKSKSNRSAFHRYVIFATSISGGIVALTFTLGETNAVDVGYGESTSCWIGKQLALILFFYIPVAIMLLFNAVSLIWTIFSIRNVTKLTKGVQKSVKSDSRGQNAKIYSKLSTVMGVTWFLGFGAAHNTIVAYLYIIVNSLQGVFIFFTFVLNKRTMNMWRNAASTRSGRSSTNTRQTRVSKFTKATGGPYASTIQLNDKKEQQRETGFTNLAQSTNK</sequence>
<keyword evidence="5" id="KW-1015">Disulfide bond</keyword>
<dbReference type="CDD" id="cd00104">
    <property type="entry name" value="KAZAL_FS"/>
    <property type="match status" value="1"/>
</dbReference>
<feature type="transmembrane region" description="Helical" evidence="7">
    <location>
        <begin position="495"/>
        <end position="522"/>
    </location>
</feature>